<dbReference type="Pfam" id="PF09320">
    <property type="entry name" value="DUF1977"/>
    <property type="match status" value="1"/>
</dbReference>
<dbReference type="Proteomes" id="UP000515123">
    <property type="component" value="Linkage group 4"/>
</dbReference>
<dbReference type="GO" id="GO:0071218">
    <property type="term" value="P:cellular response to misfolded protein"/>
    <property type="evidence" value="ECO:0007669"/>
    <property type="project" value="TreeGrafter"/>
</dbReference>
<dbReference type="SUPFAM" id="SSF46565">
    <property type="entry name" value="Chaperone J-domain"/>
    <property type="match status" value="1"/>
</dbReference>
<reference evidence="8" key="1">
    <citation type="journal article" date="2015" name="Nat. Genet.">
        <title>The pineapple genome and the evolution of CAM photosynthesis.</title>
        <authorList>
            <person name="Ming R."/>
            <person name="VanBuren R."/>
            <person name="Wai C.M."/>
            <person name="Tang H."/>
            <person name="Schatz M.C."/>
            <person name="Bowers J.E."/>
            <person name="Lyons E."/>
            <person name="Wang M.L."/>
            <person name="Chen J."/>
            <person name="Biggers E."/>
            <person name="Zhang J."/>
            <person name="Huang L."/>
            <person name="Zhang L."/>
            <person name="Miao W."/>
            <person name="Zhang J."/>
            <person name="Ye Z."/>
            <person name="Miao C."/>
            <person name="Lin Z."/>
            <person name="Wang H."/>
            <person name="Zhou H."/>
            <person name="Yim W.C."/>
            <person name="Priest H.D."/>
            <person name="Zheng C."/>
            <person name="Woodhouse M."/>
            <person name="Edger P.P."/>
            <person name="Guyot R."/>
            <person name="Guo H.B."/>
            <person name="Guo H."/>
            <person name="Zheng G."/>
            <person name="Singh R."/>
            <person name="Sharma A."/>
            <person name="Min X."/>
            <person name="Zheng Y."/>
            <person name="Lee H."/>
            <person name="Gurtowski J."/>
            <person name="Sedlazeck F.J."/>
            <person name="Harkess A."/>
            <person name="McKain M.R."/>
            <person name="Liao Z."/>
            <person name="Fang J."/>
            <person name="Liu J."/>
            <person name="Zhang X."/>
            <person name="Zhang Q."/>
            <person name="Hu W."/>
            <person name="Qin Y."/>
            <person name="Wang K."/>
            <person name="Chen L.Y."/>
            <person name="Shirley N."/>
            <person name="Lin Y.R."/>
            <person name="Liu L.Y."/>
            <person name="Hernandez A.G."/>
            <person name="Wright C.L."/>
            <person name="Bulone V."/>
            <person name="Tuskan G.A."/>
            <person name="Heath K."/>
            <person name="Zee F."/>
            <person name="Moore P.H."/>
            <person name="Sunkar R."/>
            <person name="Leebens-Mack J.H."/>
            <person name="Mockler T."/>
            <person name="Bennetzen J.L."/>
            <person name="Freeling M."/>
            <person name="Sankoff D."/>
            <person name="Paterson A.H."/>
            <person name="Zhu X."/>
            <person name="Yang X."/>
            <person name="Smith J.A."/>
            <person name="Cushman J.C."/>
            <person name="Paull R.E."/>
            <person name="Yu Q."/>
        </authorList>
    </citation>
    <scope>NUCLEOTIDE SEQUENCE [LARGE SCALE GENOMIC DNA]</scope>
    <source>
        <strain evidence="8">cv. F153</strain>
    </source>
</reference>
<dbReference type="PANTHER" id="PTHR43908:SF5">
    <property type="entry name" value="CHAPERONE PROTEIN DNAJ 49"/>
    <property type="match status" value="1"/>
</dbReference>
<dbReference type="Gramene" id="Aco002463.1.mrna1">
    <property type="protein sequence ID" value="Aco002463.1.mrna1.cds1"/>
    <property type="gene ID" value="Aco002463.1.path1"/>
</dbReference>
<dbReference type="CDD" id="cd06257">
    <property type="entry name" value="DnaJ"/>
    <property type="match status" value="1"/>
</dbReference>
<dbReference type="GeneID" id="109709509"/>
<proteinExistence type="predicted"/>
<evidence type="ECO:0000313" key="11">
    <source>
        <dbReference type="RefSeq" id="XP_020087364.1"/>
    </source>
</evidence>
<dbReference type="RefSeq" id="XP_020087362.1">
    <property type="nucleotide sequence ID" value="XM_020231773.1"/>
</dbReference>
<name>A0A6P5EUY5_ANACO</name>
<dbReference type="PRINTS" id="PR00625">
    <property type="entry name" value="JDOMAIN"/>
</dbReference>
<evidence type="ECO:0000313" key="8">
    <source>
        <dbReference type="Proteomes" id="UP000515123"/>
    </source>
</evidence>
<feature type="compositionally biased region" description="Polar residues" evidence="5">
    <location>
        <begin position="71"/>
        <end position="81"/>
    </location>
</feature>
<dbReference type="InterPro" id="IPR051100">
    <property type="entry name" value="DnaJ_subfamily_B/C"/>
</dbReference>
<dbReference type="RefSeq" id="XP_020087364.1">
    <property type="nucleotide sequence ID" value="XM_020231775.1"/>
</dbReference>
<feature type="transmembrane region" description="Helical" evidence="6">
    <location>
        <begin position="246"/>
        <end position="264"/>
    </location>
</feature>
<evidence type="ECO:0000313" key="10">
    <source>
        <dbReference type="RefSeq" id="XP_020087363.1"/>
    </source>
</evidence>
<keyword evidence="2 6" id="KW-0812">Transmembrane</keyword>
<dbReference type="PROSITE" id="PS50076">
    <property type="entry name" value="DNAJ_2"/>
    <property type="match status" value="1"/>
</dbReference>
<sequence>MDSNKDEAERCLKKAESAVASGDKQRAIKFIRIAQRLNPNLPIDDLLAASEKLDGSDFTTADQVIEETKSSTDSGPSNGDRSYTEEHVRLIREIKRNKDYYAILGVEKSCSAEEIRRAYRKLSLKVHPDKNTAPGAEEAFKSVCKAFKCLSDEQLRQDYDQVGVVDDHEYEQQAWNTMMRRRRRRATRNEFFDEDFDADEIFRSFFYGSQGDVFHAHNVYRPRGMGGQRMDHHNFDPASGFGIIRLMRIVVILIFFLFAFVPFFEPEYSLQKSYNHRIPKVTEKHGVEYFVRKEDFEQRFPQGSSVRDNLENHVLRDYKSILGRYCHFEMQRRQWAKNYPTPHCDKLRSLAAA</sequence>
<dbReference type="GO" id="GO:0005789">
    <property type="term" value="C:endoplasmic reticulum membrane"/>
    <property type="evidence" value="ECO:0007669"/>
    <property type="project" value="TreeGrafter"/>
</dbReference>
<evidence type="ECO:0000313" key="9">
    <source>
        <dbReference type="RefSeq" id="XP_020087362.1"/>
    </source>
</evidence>
<evidence type="ECO:0000256" key="1">
    <source>
        <dbReference type="ARBA" id="ARBA00004167"/>
    </source>
</evidence>
<dbReference type="RefSeq" id="XP_020087363.1">
    <property type="nucleotide sequence ID" value="XM_020231774.1"/>
</dbReference>
<keyword evidence="8" id="KW-1185">Reference proteome</keyword>
<dbReference type="GO" id="GO:0030544">
    <property type="term" value="F:Hsp70 protein binding"/>
    <property type="evidence" value="ECO:0007669"/>
    <property type="project" value="TreeGrafter"/>
</dbReference>
<evidence type="ECO:0000256" key="6">
    <source>
        <dbReference type="SAM" id="Phobius"/>
    </source>
</evidence>
<feature type="domain" description="J" evidence="7">
    <location>
        <begin position="99"/>
        <end position="163"/>
    </location>
</feature>
<dbReference type="PANTHER" id="PTHR43908">
    <property type="entry name" value="AT29763P-RELATED"/>
    <property type="match status" value="1"/>
</dbReference>
<feature type="region of interest" description="Disordered" evidence="5">
    <location>
        <begin position="66"/>
        <end position="85"/>
    </location>
</feature>
<dbReference type="Gene3D" id="1.10.287.110">
    <property type="entry name" value="DnaJ domain"/>
    <property type="match status" value="1"/>
</dbReference>
<evidence type="ECO:0000259" key="7">
    <source>
        <dbReference type="PROSITE" id="PS50076"/>
    </source>
</evidence>
<dbReference type="InterPro" id="IPR036869">
    <property type="entry name" value="J_dom_sf"/>
</dbReference>
<dbReference type="Pfam" id="PF00226">
    <property type="entry name" value="DnaJ"/>
    <property type="match status" value="1"/>
</dbReference>
<keyword evidence="4 6" id="KW-0472">Membrane</keyword>
<evidence type="ECO:0000256" key="4">
    <source>
        <dbReference type="ARBA" id="ARBA00023136"/>
    </source>
</evidence>
<dbReference type="SMART" id="SM00271">
    <property type="entry name" value="DnaJ"/>
    <property type="match status" value="1"/>
</dbReference>
<organism evidence="11">
    <name type="scientific">Ananas comosus</name>
    <name type="common">Pineapple</name>
    <name type="synonym">Ananas ananas</name>
    <dbReference type="NCBI Taxonomy" id="4615"/>
    <lineage>
        <taxon>Eukaryota</taxon>
        <taxon>Viridiplantae</taxon>
        <taxon>Streptophyta</taxon>
        <taxon>Embryophyta</taxon>
        <taxon>Tracheophyta</taxon>
        <taxon>Spermatophyta</taxon>
        <taxon>Magnoliopsida</taxon>
        <taxon>Liliopsida</taxon>
        <taxon>Poales</taxon>
        <taxon>Bromeliaceae</taxon>
        <taxon>Bromelioideae</taxon>
        <taxon>Ananas</taxon>
    </lineage>
</organism>
<gene>
    <name evidence="9 10 11" type="primary">LOC109709509</name>
</gene>
<dbReference type="InterPro" id="IPR001623">
    <property type="entry name" value="DnaJ_domain"/>
</dbReference>
<dbReference type="OrthoDB" id="10250354at2759"/>
<keyword evidence="3 6" id="KW-1133">Transmembrane helix</keyword>
<evidence type="ECO:0000256" key="3">
    <source>
        <dbReference type="ARBA" id="ARBA00022989"/>
    </source>
</evidence>
<comment type="subcellular location">
    <subcellularLocation>
        <location evidence="1">Membrane</location>
        <topology evidence="1">Single-pass membrane protein</topology>
    </subcellularLocation>
</comment>
<reference evidence="9 10" key="2">
    <citation type="submission" date="2025-04" db="UniProtKB">
        <authorList>
            <consortium name="RefSeq"/>
        </authorList>
    </citation>
    <scope>IDENTIFICATION</scope>
    <source>
        <tissue evidence="9 10">Leaf</tissue>
    </source>
</reference>
<evidence type="ECO:0000256" key="5">
    <source>
        <dbReference type="SAM" id="MobiDB-lite"/>
    </source>
</evidence>
<protein>
    <submittedName>
        <fullName evidence="9 10">Chaperone protein dnaJ 49</fullName>
    </submittedName>
</protein>
<evidence type="ECO:0000256" key="2">
    <source>
        <dbReference type="ARBA" id="ARBA00022692"/>
    </source>
</evidence>
<dbReference type="InterPro" id="IPR015399">
    <property type="entry name" value="DUF1977_DnaJ-like"/>
</dbReference>
<accession>A0A6P5EUY5</accession>
<dbReference type="AlphaFoldDB" id="A0A6P5EUY5"/>